<evidence type="ECO:0000256" key="3">
    <source>
        <dbReference type="ARBA" id="ARBA00022692"/>
    </source>
</evidence>
<evidence type="ECO:0000256" key="1">
    <source>
        <dbReference type="ARBA" id="ARBA00004141"/>
    </source>
</evidence>
<evidence type="ECO:0000259" key="9">
    <source>
        <dbReference type="Pfam" id="PF00582"/>
    </source>
</evidence>
<name>A0A371B1B6_9BRAD</name>
<dbReference type="RefSeq" id="WP_115518893.1">
    <property type="nucleotide sequence ID" value="NZ_QRGO01000003.1"/>
</dbReference>
<keyword evidence="5" id="KW-0406">Ion transport</keyword>
<dbReference type="PANTHER" id="PTHR32468">
    <property type="entry name" value="CATION/H + ANTIPORTER"/>
    <property type="match status" value="1"/>
</dbReference>
<evidence type="ECO:0000313" key="12">
    <source>
        <dbReference type="Proteomes" id="UP000263993"/>
    </source>
</evidence>
<feature type="transmembrane region" description="Helical" evidence="7">
    <location>
        <begin position="293"/>
        <end position="313"/>
    </location>
</feature>
<feature type="domain" description="Cation/H+ exchanger transmembrane" evidence="10">
    <location>
        <begin position="52"/>
        <end position="439"/>
    </location>
</feature>
<dbReference type="AlphaFoldDB" id="A0A371B1B6"/>
<dbReference type="EMBL" id="QRGO01000003">
    <property type="protein sequence ID" value="RDV01375.1"/>
    <property type="molecule type" value="Genomic_DNA"/>
</dbReference>
<dbReference type="PANTHER" id="PTHR32468:SF0">
    <property type="entry name" value="K(+)_H(+) ANTIPORTER 1"/>
    <property type="match status" value="1"/>
</dbReference>
<gene>
    <name evidence="11" type="ORF">DXH78_19330</name>
</gene>
<comment type="caution">
    <text evidence="11">The sequence shown here is derived from an EMBL/GenBank/DDBJ whole genome shotgun (WGS) entry which is preliminary data.</text>
</comment>
<dbReference type="InterPro" id="IPR006016">
    <property type="entry name" value="UspA"/>
</dbReference>
<feature type="signal peptide" evidence="8">
    <location>
        <begin position="1"/>
        <end position="27"/>
    </location>
</feature>
<dbReference type="Gene3D" id="1.20.1530.20">
    <property type="match status" value="1"/>
</dbReference>
<sequence length="745" mass="79214">MTSIRARAAWISLTLLALWLASGPAFAAGEASKGPSEVIFIAQLVALMLTGRLLGEAMLRLGQPAVMGQLLAGILLGPSLFGFLAPDLQHMLFPKSPEQKAMLDGISQAGILLLLLLTGMETDLRLVRATGKASVYASLMGIVVPFGCGVTLGYFMPADMLPHPDHRLITALFLGTALSIASVKIVAMVVREMNFMRRNVGQVILASAIIDDSVGWIIVSIIFSLAMHGEVDALSLAQSVVGTFVFMVVSLTIGRRLVFFAIRWANDVLMSDFAVITAILIIMGAMALTTHLIGVHSVLGAFVAGILVGESPILTKHIDEQLRGLITAFFAPVFFGLAGLSADLTILANPEIAIATAGLILIASIGKFSGAFIGAELGGLTKREGFALACGMNARGSTEVIIASVGLAMGALTPNLFTMIVTMAVVTTLAMPPTLRWALSRIPLSKDEKQRLEREEVEQQGFLAHIERLLLAVDDSTNGTFATRLAGIIAGTHEMPTTVMHITDGDIDDKKHVKKETSKAKDAATIVQEVAERAEHAKTPKEQSLLTLEVSTLVRKPHPDIVAEEAEKGYGAMIVGLDKMVARKNEFHDAVTKLAAGFEGPLLIADARTEHRKHPLHGTISILLPINGTEVSRRAAEVAIAIARASKAPVTALYVAPNGKARSRRAEEAILKDIATMAASYSVDVRTAVRSEAAAGEAILKEAARRNHNVIVLGTGRRPGEKLYFGDTAAALIETAPQSLVFVVS</sequence>
<feature type="chain" id="PRO_5016579879" evidence="8">
    <location>
        <begin position="28"/>
        <end position="745"/>
    </location>
</feature>
<dbReference type="InterPro" id="IPR006153">
    <property type="entry name" value="Cation/H_exchanger_TM"/>
</dbReference>
<feature type="transmembrane region" description="Helical" evidence="7">
    <location>
        <begin position="105"/>
        <end position="124"/>
    </location>
</feature>
<dbReference type="InterPro" id="IPR050794">
    <property type="entry name" value="CPA2_transporter"/>
</dbReference>
<evidence type="ECO:0000256" key="8">
    <source>
        <dbReference type="SAM" id="SignalP"/>
    </source>
</evidence>
<feature type="transmembrane region" description="Helical" evidence="7">
    <location>
        <begin position="136"/>
        <end position="156"/>
    </location>
</feature>
<dbReference type="Gene3D" id="3.40.50.620">
    <property type="entry name" value="HUPs"/>
    <property type="match status" value="2"/>
</dbReference>
<evidence type="ECO:0000256" key="5">
    <source>
        <dbReference type="ARBA" id="ARBA00023065"/>
    </source>
</evidence>
<feature type="transmembrane region" description="Helical" evidence="7">
    <location>
        <begin position="233"/>
        <end position="253"/>
    </location>
</feature>
<keyword evidence="8" id="KW-0732">Signal</keyword>
<feature type="transmembrane region" description="Helical" evidence="7">
    <location>
        <begin position="325"/>
        <end position="346"/>
    </location>
</feature>
<feature type="domain" description="UspA" evidence="9">
    <location>
        <begin position="622"/>
        <end position="743"/>
    </location>
</feature>
<reference evidence="12" key="1">
    <citation type="submission" date="2018-08" db="EMBL/GenBank/DDBJ databases">
        <authorList>
            <person name="Kim S.-J."/>
            <person name="Jung G.-Y."/>
        </authorList>
    </citation>
    <scope>NUCLEOTIDE SEQUENCE [LARGE SCALE GENOMIC DNA]</scope>
    <source>
        <strain evidence="12">GY_H</strain>
    </source>
</reference>
<feature type="transmembrane region" description="Helical" evidence="7">
    <location>
        <begin position="37"/>
        <end position="54"/>
    </location>
</feature>
<keyword evidence="2" id="KW-0813">Transport</keyword>
<evidence type="ECO:0000259" key="10">
    <source>
        <dbReference type="Pfam" id="PF00999"/>
    </source>
</evidence>
<dbReference type="Pfam" id="PF00999">
    <property type="entry name" value="Na_H_Exchanger"/>
    <property type="match status" value="1"/>
</dbReference>
<protein>
    <submittedName>
        <fullName evidence="11">Potassium transporter</fullName>
    </submittedName>
</protein>
<evidence type="ECO:0000256" key="4">
    <source>
        <dbReference type="ARBA" id="ARBA00022989"/>
    </source>
</evidence>
<dbReference type="GO" id="GO:0016020">
    <property type="term" value="C:membrane"/>
    <property type="evidence" value="ECO:0007669"/>
    <property type="project" value="UniProtKB-SubCell"/>
</dbReference>
<keyword evidence="3 7" id="KW-0812">Transmembrane</keyword>
<proteinExistence type="predicted"/>
<dbReference type="CDD" id="cd00293">
    <property type="entry name" value="USP-like"/>
    <property type="match status" value="1"/>
</dbReference>
<accession>A0A371B1B6</accession>
<evidence type="ECO:0000313" key="11">
    <source>
        <dbReference type="EMBL" id="RDV01375.1"/>
    </source>
</evidence>
<dbReference type="GO" id="GO:1902600">
    <property type="term" value="P:proton transmembrane transport"/>
    <property type="evidence" value="ECO:0007669"/>
    <property type="project" value="InterPro"/>
</dbReference>
<dbReference type="GO" id="GO:0015297">
    <property type="term" value="F:antiporter activity"/>
    <property type="evidence" value="ECO:0007669"/>
    <property type="project" value="InterPro"/>
</dbReference>
<feature type="transmembrane region" description="Helical" evidence="7">
    <location>
        <begin position="168"/>
        <end position="191"/>
    </location>
</feature>
<dbReference type="OrthoDB" id="9793589at2"/>
<feature type="transmembrane region" description="Helical" evidence="7">
    <location>
        <begin position="66"/>
        <end position="85"/>
    </location>
</feature>
<feature type="transmembrane region" description="Helical" evidence="7">
    <location>
        <begin position="265"/>
        <end position="287"/>
    </location>
</feature>
<evidence type="ECO:0000256" key="2">
    <source>
        <dbReference type="ARBA" id="ARBA00022448"/>
    </source>
</evidence>
<dbReference type="Proteomes" id="UP000263993">
    <property type="component" value="Unassembled WGS sequence"/>
</dbReference>
<dbReference type="InterPro" id="IPR014729">
    <property type="entry name" value="Rossmann-like_a/b/a_fold"/>
</dbReference>
<organism evidence="11 12">
    <name type="scientific">Undibacter mobilis</name>
    <dbReference type="NCBI Taxonomy" id="2292256"/>
    <lineage>
        <taxon>Bacteria</taxon>
        <taxon>Pseudomonadati</taxon>
        <taxon>Pseudomonadota</taxon>
        <taxon>Alphaproteobacteria</taxon>
        <taxon>Hyphomicrobiales</taxon>
        <taxon>Nitrobacteraceae</taxon>
        <taxon>Undibacter</taxon>
    </lineage>
</organism>
<keyword evidence="4 7" id="KW-1133">Transmembrane helix</keyword>
<feature type="transmembrane region" description="Helical" evidence="7">
    <location>
        <begin position="352"/>
        <end position="374"/>
    </location>
</feature>
<dbReference type="Pfam" id="PF00582">
    <property type="entry name" value="Usp"/>
    <property type="match status" value="1"/>
</dbReference>
<dbReference type="InterPro" id="IPR038770">
    <property type="entry name" value="Na+/solute_symporter_sf"/>
</dbReference>
<dbReference type="SUPFAM" id="SSF52402">
    <property type="entry name" value="Adenine nucleotide alpha hydrolases-like"/>
    <property type="match status" value="1"/>
</dbReference>
<comment type="subcellular location">
    <subcellularLocation>
        <location evidence="1">Membrane</location>
        <topology evidence="1">Multi-pass membrane protein</topology>
    </subcellularLocation>
</comment>
<evidence type="ECO:0000256" key="7">
    <source>
        <dbReference type="SAM" id="Phobius"/>
    </source>
</evidence>
<keyword evidence="12" id="KW-1185">Reference proteome</keyword>
<keyword evidence="6 7" id="KW-0472">Membrane</keyword>
<feature type="transmembrane region" description="Helical" evidence="7">
    <location>
        <begin position="203"/>
        <end position="227"/>
    </location>
</feature>
<evidence type="ECO:0000256" key="6">
    <source>
        <dbReference type="ARBA" id="ARBA00023136"/>
    </source>
</evidence>